<dbReference type="EMBL" id="WJHE01000348">
    <property type="protein sequence ID" value="MST32635.1"/>
    <property type="molecule type" value="Genomic_DNA"/>
</dbReference>
<keyword evidence="2" id="KW-1185">Reference proteome</keyword>
<accession>A0ABW9QS13</accession>
<evidence type="ECO:0000313" key="1">
    <source>
        <dbReference type="EMBL" id="MST32635.1"/>
    </source>
</evidence>
<dbReference type="Proteomes" id="UP000437736">
    <property type="component" value="Unassembled WGS sequence"/>
</dbReference>
<protein>
    <submittedName>
        <fullName evidence="1">Uncharacterized protein</fullName>
    </submittedName>
</protein>
<gene>
    <name evidence="1" type="ORF">GHK86_07865</name>
</gene>
<evidence type="ECO:0000313" key="2">
    <source>
        <dbReference type="Proteomes" id="UP000437736"/>
    </source>
</evidence>
<name>A0ABW9QS13_9ACTN</name>
<comment type="caution">
    <text evidence="1">The sequence shown here is derived from an EMBL/GenBank/DDBJ whole genome shotgun (WGS) entry which is preliminary data.</text>
</comment>
<feature type="non-terminal residue" evidence="1">
    <location>
        <position position="274"/>
    </location>
</feature>
<sequence length="274" mass="29670">MAERTGAQRLRVGFWRHVRYGRVLAEGVIVGDVLSAVEKEAVGSWAAATRSTVARPSTRDRFLQVHSERAFVAEILYRRAIRGRPYRSHATQRDGLARGATIVCWDAAFVLSRFCLYESTALSGVYRGGLSMALAGRPAPAGSGRPWQDRPGFPRLLARQLNPEVTMVGWAGDRLMVADGVLPGWVVDLGHLGRTLTGGGDGGFAGFCAAFGVDEPGSAPAWQPGDPPEGMLRWGRARLDAEIGLHEAFMGEVDTWRDGGARRVRPPWLYSGGG</sequence>
<proteinExistence type="predicted"/>
<organism evidence="1 2">
    <name type="scientific">Acidiferrimicrobium australe</name>
    <dbReference type="NCBI Taxonomy" id="2664430"/>
    <lineage>
        <taxon>Bacteria</taxon>
        <taxon>Bacillati</taxon>
        <taxon>Actinomycetota</taxon>
        <taxon>Acidimicrobiia</taxon>
        <taxon>Acidimicrobiales</taxon>
        <taxon>Acidimicrobiaceae</taxon>
        <taxon>Acidiferrimicrobium</taxon>
    </lineage>
</organism>
<reference evidence="1 2" key="1">
    <citation type="submission" date="2019-11" db="EMBL/GenBank/DDBJ databases">
        <title>Acidiferrimicrobium australis gen. nov., sp. nov., an acidophilic and obligately heterotrophic, member of the Actinobacteria that catalyses dissimilatory oxido- reduction of iron isolated from metal-rich acidic water in Chile.</title>
        <authorList>
            <person name="Gonzalez D."/>
            <person name="Huber K."/>
            <person name="Hedrich S."/>
            <person name="Rojas-Villalobos C."/>
            <person name="Quatrini R."/>
            <person name="Dinamarca M.A."/>
            <person name="Schwarz A."/>
            <person name="Canales C."/>
            <person name="Nancucheo I."/>
        </authorList>
    </citation>
    <scope>NUCLEOTIDE SEQUENCE [LARGE SCALE GENOMIC DNA]</scope>
    <source>
        <strain evidence="1 2">USS-CCA1</strain>
    </source>
</reference>